<evidence type="ECO:0000256" key="7">
    <source>
        <dbReference type="ARBA" id="ARBA00023237"/>
    </source>
</evidence>
<evidence type="ECO:0000259" key="10">
    <source>
        <dbReference type="Pfam" id="PF03895"/>
    </source>
</evidence>
<keyword evidence="3" id="KW-1134">Transmembrane beta strand</keyword>
<feature type="signal peptide" evidence="9">
    <location>
        <begin position="1"/>
        <end position="27"/>
    </location>
</feature>
<name>A0A7L8AAC8_PHODP</name>
<evidence type="ECO:0000256" key="6">
    <source>
        <dbReference type="ARBA" id="ARBA00023136"/>
    </source>
</evidence>
<evidence type="ECO:0000256" key="1">
    <source>
        <dbReference type="ARBA" id="ARBA00004241"/>
    </source>
</evidence>
<evidence type="ECO:0000256" key="4">
    <source>
        <dbReference type="ARBA" id="ARBA00022692"/>
    </source>
</evidence>
<keyword evidence="7" id="KW-0998">Cell outer membrane</keyword>
<dbReference type="AlphaFoldDB" id="A0A7L8AAC8"/>
<evidence type="ECO:0000256" key="3">
    <source>
        <dbReference type="ARBA" id="ARBA00022452"/>
    </source>
</evidence>
<comment type="subcellular location">
    <subcellularLocation>
        <location evidence="2">Cell outer membrane</location>
    </subcellularLocation>
    <subcellularLocation>
        <location evidence="1">Cell surface</location>
    </subcellularLocation>
</comment>
<reference evidence="11 12" key="1">
    <citation type="submission" date="2020-09" db="EMBL/GenBank/DDBJ databases">
        <title>Complete, closed and curated genome sequences of Photobacterium damselae subsp. piscicida isolates from Australia indicate localised evolution and additional plasmid-borne pathogenicity mechanisms.</title>
        <authorList>
            <person name="Baseggio L."/>
            <person name="Silayeva O."/>
            <person name="Buller N."/>
            <person name="Landos M."/>
            <person name="Engelstaedter J."/>
            <person name="Barnes A.C."/>
        </authorList>
    </citation>
    <scope>NUCLEOTIDE SEQUENCE [LARGE SCALE GENOMIC DNA]</scope>
    <source>
        <strain evidence="11 12">AS-16-0540-1</strain>
        <plasmid evidence="11 12">unnamed1</plasmid>
    </source>
</reference>
<dbReference type="GO" id="GO:0009986">
    <property type="term" value="C:cell surface"/>
    <property type="evidence" value="ECO:0007669"/>
    <property type="project" value="UniProtKB-SubCell"/>
</dbReference>
<proteinExistence type="predicted"/>
<feature type="domain" description="Trimeric autotransporter adhesin YadA-like C-terminal membrane anchor" evidence="10">
    <location>
        <begin position="332"/>
        <end position="389"/>
    </location>
</feature>
<sequence>MNTIGKFGLSALAIAVVTGVFSANALAAPHRDSLESSLVSDDSILSLSTVSYADRLNGVTNHRSPMMVAAPTDTGVRSHGHLVGYEVGDGLDIFPSTRGPVGPQGVQGLQGVQGVQGPRGTLGPKGDKGDRGLQGIQGKQGIQGIQGERGEKGDAGGLSGEQEQRLAMIEEVSKDNADSITQNSADITQNTTSINSLNTTLAGVKKQTDSTFASVGAQLDYINNTQTATDKKVTNNSERLSIAEQQNQTMGKTVQENKNRSLVNEERSLNNEYRSVHNSNKIADNSKRLDLSEKWQKMADQRLSDLEGDVRHNRKVAARGVAGVAAMANIPTLAIPGSTSFGAGIGHYDSESALAVGVSHYFDNGVAVKGSVGFTSGQSILGAGISKTW</sequence>
<dbReference type="GO" id="GO:0009279">
    <property type="term" value="C:cell outer membrane"/>
    <property type="evidence" value="ECO:0007669"/>
    <property type="project" value="UniProtKB-SubCell"/>
</dbReference>
<accession>A0A7L8AAC8</accession>
<evidence type="ECO:0000313" key="11">
    <source>
        <dbReference type="EMBL" id="QOD58993.1"/>
    </source>
</evidence>
<dbReference type="RefSeq" id="WP_191169556.1">
    <property type="nucleotide sequence ID" value="NZ_CP061863.1"/>
</dbReference>
<protein>
    <submittedName>
        <fullName evidence="11">YadA-like family protein</fullName>
    </submittedName>
</protein>
<feature type="chain" id="PRO_5032918464" evidence="9">
    <location>
        <begin position="28"/>
        <end position="389"/>
    </location>
</feature>
<keyword evidence="5 9" id="KW-0732">Signal</keyword>
<dbReference type="EMBL" id="CP061856">
    <property type="protein sequence ID" value="QOD58993.1"/>
    <property type="molecule type" value="Genomic_DNA"/>
</dbReference>
<dbReference type="InterPro" id="IPR008160">
    <property type="entry name" value="Collagen"/>
</dbReference>
<dbReference type="Gene3D" id="3.30.1300.30">
    <property type="entry name" value="GSPII I/J protein-like"/>
    <property type="match status" value="1"/>
</dbReference>
<dbReference type="SUPFAM" id="SSF54523">
    <property type="entry name" value="Pili subunits"/>
    <property type="match status" value="1"/>
</dbReference>
<dbReference type="Proteomes" id="UP000516656">
    <property type="component" value="Plasmid unnamed1"/>
</dbReference>
<dbReference type="Pfam" id="PF01391">
    <property type="entry name" value="Collagen"/>
    <property type="match status" value="1"/>
</dbReference>
<geneLocation type="plasmid" evidence="11 12">
    <name>unnamed1</name>
</geneLocation>
<dbReference type="InterPro" id="IPR045584">
    <property type="entry name" value="Pilin-like"/>
</dbReference>
<keyword evidence="6" id="KW-0472">Membrane</keyword>
<feature type="region of interest" description="Disordered" evidence="8">
    <location>
        <begin position="111"/>
        <end position="136"/>
    </location>
</feature>
<evidence type="ECO:0000256" key="2">
    <source>
        <dbReference type="ARBA" id="ARBA00004442"/>
    </source>
</evidence>
<evidence type="ECO:0000256" key="8">
    <source>
        <dbReference type="SAM" id="MobiDB-lite"/>
    </source>
</evidence>
<evidence type="ECO:0000256" key="5">
    <source>
        <dbReference type="ARBA" id="ARBA00022729"/>
    </source>
</evidence>
<dbReference type="Pfam" id="PF03895">
    <property type="entry name" value="YadA_anchor"/>
    <property type="match status" value="1"/>
</dbReference>
<keyword evidence="4" id="KW-0812">Transmembrane</keyword>
<gene>
    <name evidence="11" type="ORF">IC627_22075</name>
</gene>
<evidence type="ECO:0000313" key="12">
    <source>
        <dbReference type="Proteomes" id="UP000516656"/>
    </source>
</evidence>
<keyword evidence="11" id="KW-0614">Plasmid</keyword>
<dbReference type="InterPro" id="IPR005594">
    <property type="entry name" value="YadA_C"/>
</dbReference>
<evidence type="ECO:0000256" key="9">
    <source>
        <dbReference type="SAM" id="SignalP"/>
    </source>
</evidence>
<organism evidence="11 12">
    <name type="scientific">Photobacterium damsela subsp. piscicida</name>
    <name type="common">Pasteurella piscicida</name>
    <dbReference type="NCBI Taxonomy" id="38294"/>
    <lineage>
        <taxon>Bacteria</taxon>
        <taxon>Pseudomonadati</taxon>
        <taxon>Pseudomonadota</taxon>
        <taxon>Gammaproteobacteria</taxon>
        <taxon>Vibrionales</taxon>
        <taxon>Vibrionaceae</taxon>
        <taxon>Photobacterium</taxon>
    </lineage>
</organism>